<protein>
    <submittedName>
        <fullName evidence="1">Uncharacterized protein</fullName>
    </submittedName>
</protein>
<sequence length="83" mass="9687">MTPTPVLRYRLSIIAVFQAPHVRTHSRNFLRGWSELRAVPVVFHALDSLPMCNLHWHGGTRRFLFFPDEACLTLCYAYLTELE</sequence>
<evidence type="ECO:0000313" key="2">
    <source>
        <dbReference type="Proteomes" id="UP000479190"/>
    </source>
</evidence>
<organism evidence="1 2">
    <name type="scientific">Trichogramma brassicae</name>
    <dbReference type="NCBI Taxonomy" id="86971"/>
    <lineage>
        <taxon>Eukaryota</taxon>
        <taxon>Metazoa</taxon>
        <taxon>Ecdysozoa</taxon>
        <taxon>Arthropoda</taxon>
        <taxon>Hexapoda</taxon>
        <taxon>Insecta</taxon>
        <taxon>Pterygota</taxon>
        <taxon>Neoptera</taxon>
        <taxon>Endopterygota</taxon>
        <taxon>Hymenoptera</taxon>
        <taxon>Apocrita</taxon>
        <taxon>Proctotrupomorpha</taxon>
        <taxon>Chalcidoidea</taxon>
        <taxon>Trichogrammatidae</taxon>
        <taxon>Trichogramma</taxon>
    </lineage>
</organism>
<evidence type="ECO:0000313" key="1">
    <source>
        <dbReference type="EMBL" id="CAB0029691.1"/>
    </source>
</evidence>
<dbReference type="AlphaFoldDB" id="A0A6H5I3W6"/>
<gene>
    <name evidence="1" type="ORF">TBRA_LOCUS1719</name>
</gene>
<name>A0A6H5I3W6_9HYME</name>
<reference evidence="1 2" key="1">
    <citation type="submission" date="2020-02" db="EMBL/GenBank/DDBJ databases">
        <authorList>
            <person name="Ferguson B K."/>
        </authorList>
    </citation>
    <scope>NUCLEOTIDE SEQUENCE [LARGE SCALE GENOMIC DNA]</scope>
</reference>
<keyword evidence="2" id="KW-1185">Reference proteome</keyword>
<accession>A0A6H5I3W6</accession>
<dbReference type="Proteomes" id="UP000479190">
    <property type="component" value="Unassembled WGS sequence"/>
</dbReference>
<proteinExistence type="predicted"/>
<dbReference type="EMBL" id="CADCXV010000336">
    <property type="protein sequence ID" value="CAB0029691.1"/>
    <property type="molecule type" value="Genomic_DNA"/>
</dbReference>